<evidence type="ECO:0008006" key="4">
    <source>
        <dbReference type="Google" id="ProtNLM"/>
    </source>
</evidence>
<gene>
    <name evidence="2" type="ORF">PHYPSEUDO_010743</name>
</gene>
<dbReference type="AlphaFoldDB" id="A0A8T1VCI8"/>
<keyword evidence="1" id="KW-0472">Membrane</keyword>
<evidence type="ECO:0000256" key="1">
    <source>
        <dbReference type="SAM" id="Phobius"/>
    </source>
</evidence>
<keyword evidence="1" id="KW-0812">Transmembrane</keyword>
<evidence type="ECO:0000313" key="3">
    <source>
        <dbReference type="Proteomes" id="UP000694044"/>
    </source>
</evidence>
<dbReference type="OrthoDB" id="1045822at2759"/>
<dbReference type="InterPro" id="IPR006461">
    <property type="entry name" value="PLAC_motif_containing"/>
</dbReference>
<evidence type="ECO:0000313" key="2">
    <source>
        <dbReference type="EMBL" id="KAG7377953.1"/>
    </source>
</evidence>
<keyword evidence="1" id="KW-1133">Transmembrane helix</keyword>
<feature type="transmembrane region" description="Helical" evidence="1">
    <location>
        <begin position="84"/>
        <end position="116"/>
    </location>
</feature>
<proteinExistence type="predicted"/>
<dbReference type="PANTHER" id="PTHR15907">
    <property type="entry name" value="DUF614 FAMILY PROTEIN-RELATED"/>
    <property type="match status" value="1"/>
</dbReference>
<keyword evidence="3" id="KW-1185">Reference proteome</keyword>
<reference evidence="2" key="1">
    <citation type="submission" date="2021-02" db="EMBL/GenBank/DDBJ databases">
        <authorList>
            <person name="Palmer J.M."/>
        </authorList>
    </citation>
    <scope>NUCLEOTIDE SEQUENCE</scope>
    <source>
        <strain evidence="2">SCRP734</strain>
    </source>
</reference>
<sequence length="177" mass="18662">MFELSTSKDEFVSAYSNKLEVGGDAADADRNGLTLGRWSVGLFDCFGDCVPNGFMAFVCPGVSVAQIAARLGLMRYQLALQVDAALYLLVLLTVLADSAVVSFCCVAAAIAAAFAVSRLRTKMRALFNIPGNAVQDVASALLCAPCAVAQMATHAQAYQAGACSFRARSTLEGYVRQ</sequence>
<dbReference type="EMBL" id="JAGDFM010000466">
    <property type="protein sequence ID" value="KAG7377953.1"/>
    <property type="molecule type" value="Genomic_DNA"/>
</dbReference>
<protein>
    <recommendedName>
        <fullName evidence="4">Transmembrane protein</fullName>
    </recommendedName>
</protein>
<comment type="caution">
    <text evidence="2">The sequence shown here is derived from an EMBL/GenBank/DDBJ whole genome shotgun (WGS) entry which is preliminary data.</text>
</comment>
<dbReference type="Pfam" id="PF04749">
    <property type="entry name" value="PLAC8"/>
    <property type="match status" value="1"/>
</dbReference>
<dbReference type="NCBIfam" id="TIGR01571">
    <property type="entry name" value="A_thal_Cys_rich"/>
    <property type="match status" value="1"/>
</dbReference>
<dbReference type="Proteomes" id="UP000694044">
    <property type="component" value="Unassembled WGS sequence"/>
</dbReference>
<accession>A0A8T1VCI8</accession>
<organism evidence="2 3">
    <name type="scientific">Phytophthora pseudosyringae</name>
    <dbReference type="NCBI Taxonomy" id="221518"/>
    <lineage>
        <taxon>Eukaryota</taxon>
        <taxon>Sar</taxon>
        <taxon>Stramenopiles</taxon>
        <taxon>Oomycota</taxon>
        <taxon>Peronosporomycetes</taxon>
        <taxon>Peronosporales</taxon>
        <taxon>Peronosporaceae</taxon>
        <taxon>Phytophthora</taxon>
    </lineage>
</organism>
<name>A0A8T1VCI8_9STRA</name>